<reference evidence="5 6" key="1">
    <citation type="journal article" date="2008" name="Int. J. Syst. Evol. Microbiol.">
        <title>Tessaracoccus flavescens sp. nov., isolated from marine sediment.</title>
        <authorList>
            <person name="Lee D.W."/>
            <person name="Lee S.D."/>
        </authorList>
    </citation>
    <scope>NUCLEOTIDE SEQUENCE [LARGE SCALE GENOMIC DNA]</scope>
    <source>
        <strain evidence="5 6">SST-39T</strain>
    </source>
</reference>
<proteinExistence type="predicted"/>
<evidence type="ECO:0000256" key="1">
    <source>
        <dbReference type="ARBA" id="ARBA00022676"/>
    </source>
</evidence>
<dbReference type="PANTHER" id="PTHR12526">
    <property type="entry name" value="GLYCOSYLTRANSFERASE"/>
    <property type="match status" value="1"/>
</dbReference>
<feature type="domain" description="Glycosyltransferase subfamily 4-like N-terminal" evidence="4">
    <location>
        <begin position="126"/>
        <end position="247"/>
    </location>
</feature>
<dbReference type="STRING" id="399497.BW733_06255"/>
<evidence type="ECO:0000313" key="5">
    <source>
        <dbReference type="EMBL" id="AQP50491.1"/>
    </source>
</evidence>
<gene>
    <name evidence="5" type="ORF">BW733_06255</name>
</gene>
<dbReference type="Gene3D" id="3.40.50.2000">
    <property type="entry name" value="Glycogen Phosphorylase B"/>
    <property type="match status" value="3"/>
</dbReference>
<organism evidence="5 6">
    <name type="scientific">Tessaracoccus flavescens</name>
    <dbReference type="NCBI Taxonomy" id="399497"/>
    <lineage>
        <taxon>Bacteria</taxon>
        <taxon>Bacillati</taxon>
        <taxon>Actinomycetota</taxon>
        <taxon>Actinomycetes</taxon>
        <taxon>Propionibacteriales</taxon>
        <taxon>Propionibacteriaceae</taxon>
        <taxon>Tessaracoccus</taxon>
    </lineage>
</organism>
<evidence type="ECO:0000259" key="4">
    <source>
        <dbReference type="Pfam" id="PF13439"/>
    </source>
</evidence>
<accession>A0A1Q2CWP0</accession>
<protein>
    <submittedName>
        <fullName evidence="5">Uncharacterized protein</fullName>
    </submittedName>
</protein>
<dbReference type="Pfam" id="PF00534">
    <property type="entry name" value="Glycos_transf_1"/>
    <property type="match status" value="1"/>
</dbReference>
<dbReference type="SUPFAM" id="SSF53756">
    <property type="entry name" value="UDP-Glycosyltransferase/glycogen phosphorylase"/>
    <property type="match status" value="2"/>
</dbReference>
<dbReference type="AlphaFoldDB" id="A0A1Q2CWP0"/>
<dbReference type="OrthoDB" id="9815351at2"/>
<keyword evidence="6" id="KW-1185">Reference proteome</keyword>
<dbReference type="InterPro" id="IPR028098">
    <property type="entry name" value="Glyco_trans_4-like_N"/>
</dbReference>
<dbReference type="Pfam" id="PF13439">
    <property type="entry name" value="Glyco_transf_4"/>
    <property type="match status" value="1"/>
</dbReference>
<evidence type="ECO:0000313" key="6">
    <source>
        <dbReference type="Proteomes" id="UP000188235"/>
    </source>
</evidence>
<sequence>MTVDNGVVGDSRVIKSARSAREAGYDVLVIGYGTSQPDIAGVDALLVPGKPAQRESSVLRWALRNVAMDPGDIRAYRARAREQSALRRVVSRATVAARWRLNRFAGYGPRELDQTYRLAAKSQRLADRWGVWEHLDPHVAGLNRGIVEALVDAEPDIIHVHDYRTLPAAAAARTELERRGRTVRIVYDAHEYVPGLNEIGENRLRAATMIESRNIDVADAVISVSDALALRMQRDHGLPEVPTVVVNAPVASSSRAPGRNLRQRLGLGDDVALLVYSGSVGGSRALTHLVDVMAMLPEVHVALVVSHPTSNVMEALKERATERGVLDRFHLTRYVRPEHLVEFLSGADIGLVPLRHTENVQDSLPSKTYEFLAAGLPQVVSDQRELAAFVKATGIGESFEADSADDMARAVEAVLGDLQRYRAAITEELKSHWTWDAQAVKLVAVYDRLATGLHNPPKTRAGGVHGAHVEGDPGQVSSFPTPPVGRPSLAVGAADPGSPSADWAAQLENAMTFGRAGELAIADHEIGDPEFIEALLSHLCGGFSHVLLESGRTVTGASTQPLSIGQQVERLEEAGVLVGQVFHADDLDERNPPERVYEIVETAKWLGLPRFVTSPELRASIPGSIWVPMVVEPSSGTDRRAILRDRVPVVLFAGSAGTESGSTLRKLDEQGVIELLLVEAATASTLARLRRLADVFVDDLDRQGYGLEALEALAAGTLVIGRLGDEIRGAIDDDVPIMETVPCDLESRIREVVEEPERARQIAEKGPDFVKRWHLGDATRSVLQAFFGTAEGLVDSKTA</sequence>
<dbReference type="EMBL" id="CP019607">
    <property type="protein sequence ID" value="AQP50491.1"/>
    <property type="molecule type" value="Genomic_DNA"/>
</dbReference>
<dbReference type="RefSeq" id="WP_077348894.1">
    <property type="nucleotide sequence ID" value="NZ_CP019607.1"/>
</dbReference>
<dbReference type="Proteomes" id="UP000188235">
    <property type="component" value="Chromosome"/>
</dbReference>
<feature type="domain" description="Glycosyl transferase family 1" evidence="3">
    <location>
        <begin position="260"/>
        <end position="421"/>
    </location>
</feature>
<dbReference type="CDD" id="cd03801">
    <property type="entry name" value="GT4_PimA-like"/>
    <property type="match status" value="1"/>
</dbReference>
<dbReference type="KEGG" id="tfa:BW733_06255"/>
<keyword evidence="2" id="KW-0808">Transferase</keyword>
<dbReference type="InterPro" id="IPR001296">
    <property type="entry name" value="Glyco_trans_1"/>
</dbReference>
<dbReference type="GO" id="GO:0016757">
    <property type="term" value="F:glycosyltransferase activity"/>
    <property type="evidence" value="ECO:0007669"/>
    <property type="project" value="UniProtKB-KW"/>
</dbReference>
<evidence type="ECO:0000256" key="2">
    <source>
        <dbReference type="ARBA" id="ARBA00022679"/>
    </source>
</evidence>
<keyword evidence="1" id="KW-0328">Glycosyltransferase</keyword>
<dbReference type="PANTHER" id="PTHR12526:SF600">
    <property type="entry name" value="GLYCOSYL TRANSFERASE GROUP 1"/>
    <property type="match status" value="1"/>
</dbReference>
<evidence type="ECO:0000259" key="3">
    <source>
        <dbReference type="Pfam" id="PF00534"/>
    </source>
</evidence>
<name>A0A1Q2CWP0_9ACTN</name>